<keyword evidence="6 8" id="KW-1133">Transmembrane helix</keyword>
<evidence type="ECO:0000256" key="4">
    <source>
        <dbReference type="ARBA" id="ARBA00022519"/>
    </source>
</evidence>
<dbReference type="PROSITE" id="PS50928">
    <property type="entry name" value="ABC_TM1"/>
    <property type="match status" value="2"/>
</dbReference>
<feature type="transmembrane region" description="Helical" evidence="8">
    <location>
        <begin position="381"/>
        <end position="399"/>
    </location>
</feature>
<dbReference type="PANTHER" id="PTHR43357:SF3">
    <property type="entry name" value="FE(3+)-TRANSPORT SYSTEM PERMEASE PROTEIN FBPB 2"/>
    <property type="match status" value="1"/>
</dbReference>
<evidence type="ECO:0000259" key="9">
    <source>
        <dbReference type="PROSITE" id="PS50928"/>
    </source>
</evidence>
<feature type="transmembrane region" description="Helical" evidence="8">
    <location>
        <begin position="96"/>
        <end position="117"/>
    </location>
</feature>
<feature type="transmembrane region" description="Helical" evidence="8">
    <location>
        <begin position="275"/>
        <end position="299"/>
    </location>
</feature>
<feature type="transmembrane region" description="Helical" evidence="8">
    <location>
        <begin position="123"/>
        <end position="143"/>
    </location>
</feature>
<dbReference type="AlphaFoldDB" id="A1KSP1"/>
<feature type="transmembrane region" description="Helical" evidence="8">
    <location>
        <begin position="433"/>
        <end position="454"/>
    </location>
</feature>
<protein>
    <submittedName>
        <fullName evidence="10">Iron-uptake permease inner membrane protein</fullName>
    </submittedName>
</protein>
<evidence type="ECO:0000256" key="3">
    <source>
        <dbReference type="ARBA" id="ARBA00022475"/>
    </source>
</evidence>
<keyword evidence="5 8" id="KW-0812">Transmembrane</keyword>
<dbReference type="GO" id="GO:0005886">
    <property type="term" value="C:plasma membrane"/>
    <property type="evidence" value="ECO:0007669"/>
    <property type="project" value="UniProtKB-SubCell"/>
</dbReference>
<reference evidence="10 11" key="1">
    <citation type="journal article" date="2007" name="PLoS Genet.">
        <title>Meningococcal genetic variation mechanisms viewed through comparative analysis of serogroup C strain FAM18.</title>
        <authorList>
            <person name="Bentley S.D."/>
            <person name="Vernikos G.S."/>
            <person name="Snyder L.A.S."/>
            <person name="Churcher C."/>
            <person name="Arrowsmith C."/>
            <person name="Chillingworth T."/>
            <person name="Cronin A."/>
            <person name="Davis P.H."/>
            <person name="Holroyd N.E."/>
            <person name="Jagels K."/>
            <person name="Maddison M."/>
            <person name="Moule S."/>
            <person name="Rabbinowitsch E."/>
            <person name="Sharp S."/>
            <person name="Unwin L."/>
            <person name="Whitehead S."/>
            <person name="Quail M.A."/>
            <person name="Achtman M."/>
            <person name="Barrell B."/>
            <person name="Saunders N.J."/>
            <person name="Parkhill J."/>
        </authorList>
    </citation>
    <scope>NUCLEOTIDE SEQUENCE [LARGE SCALE GENOMIC DNA]</scope>
    <source>
        <strain evidence="11">ATCC 700532 / DSM 15464 / FAM18</strain>
    </source>
</reference>
<dbReference type="SUPFAM" id="SSF161098">
    <property type="entry name" value="MetI-like"/>
    <property type="match status" value="2"/>
</dbReference>
<evidence type="ECO:0000256" key="8">
    <source>
        <dbReference type="RuleBase" id="RU363032"/>
    </source>
</evidence>
<keyword evidence="2 8" id="KW-0813">Transport</keyword>
<accession>A1KSP1</accession>
<comment type="subcellular location">
    <subcellularLocation>
        <location evidence="1">Cell inner membrane</location>
        <topology evidence="1">Multi-pass membrane protein</topology>
    </subcellularLocation>
    <subcellularLocation>
        <location evidence="8">Cell membrane</location>
        <topology evidence="8">Multi-pass membrane protein</topology>
    </subcellularLocation>
</comment>
<proteinExistence type="inferred from homology"/>
<keyword evidence="4" id="KW-0997">Cell inner membrane</keyword>
<feature type="transmembrane region" description="Helical" evidence="8">
    <location>
        <begin position="63"/>
        <end position="84"/>
    </location>
</feature>
<evidence type="ECO:0000256" key="6">
    <source>
        <dbReference type="ARBA" id="ARBA00022989"/>
    </source>
</evidence>
<feature type="domain" description="ABC transmembrane type-1" evidence="9">
    <location>
        <begin position="315"/>
        <end position="505"/>
    </location>
</feature>
<feature type="transmembrane region" description="Helical" evidence="8">
    <location>
        <begin position="484"/>
        <end position="505"/>
    </location>
</feature>
<name>A1KSP1_NEIMF</name>
<dbReference type="Gene3D" id="1.10.3720.10">
    <property type="entry name" value="MetI-like"/>
    <property type="match status" value="2"/>
</dbReference>
<evidence type="ECO:0000313" key="10">
    <source>
        <dbReference type="EMBL" id="CAM09871.1"/>
    </source>
</evidence>
<keyword evidence="3" id="KW-1003">Cell membrane</keyword>
<feature type="transmembrane region" description="Helical" evidence="8">
    <location>
        <begin position="12"/>
        <end position="35"/>
    </location>
</feature>
<feature type="domain" description="ABC transmembrane type-1" evidence="9">
    <location>
        <begin position="59"/>
        <end position="243"/>
    </location>
</feature>
<feature type="transmembrane region" description="Helical" evidence="8">
    <location>
        <begin position="353"/>
        <end position="375"/>
    </location>
</feature>
<dbReference type="PANTHER" id="PTHR43357">
    <property type="entry name" value="INNER MEMBRANE ABC TRANSPORTER PERMEASE PROTEIN YDCV"/>
    <property type="match status" value="1"/>
</dbReference>
<dbReference type="HOGENOM" id="CLU_021838_0_0_4"/>
<evidence type="ECO:0000256" key="7">
    <source>
        <dbReference type="ARBA" id="ARBA00023136"/>
    </source>
</evidence>
<evidence type="ECO:0000256" key="1">
    <source>
        <dbReference type="ARBA" id="ARBA00004429"/>
    </source>
</evidence>
<keyword evidence="7 8" id="KW-0472">Membrane</keyword>
<dbReference type="CDD" id="cd06261">
    <property type="entry name" value="TM_PBP2"/>
    <property type="match status" value="2"/>
</dbReference>
<dbReference type="InterPro" id="IPR035906">
    <property type="entry name" value="MetI-like_sf"/>
</dbReference>
<evidence type="ECO:0000256" key="2">
    <source>
        <dbReference type="ARBA" id="ARBA00022448"/>
    </source>
</evidence>
<comment type="similarity">
    <text evidence="8">Belongs to the binding-protein-dependent transport system permease family.</text>
</comment>
<feature type="transmembrane region" description="Helical" evidence="8">
    <location>
        <begin position="319"/>
        <end position="341"/>
    </location>
</feature>
<dbReference type="KEGG" id="nmc:NMC0577"/>
<organism evidence="10 11">
    <name type="scientific">Neisseria meningitidis serogroup C / serotype 2a (strain ATCC 700532 / DSM 15464 / FAM18)</name>
    <dbReference type="NCBI Taxonomy" id="272831"/>
    <lineage>
        <taxon>Bacteria</taxon>
        <taxon>Pseudomonadati</taxon>
        <taxon>Pseudomonadota</taxon>
        <taxon>Betaproteobacteria</taxon>
        <taxon>Neisseriales</taxon>
        <taxon>Neisseriaceae</taxon>
        <taxon>Neisseria</taxon>
    </lineage>
</organism>
<feature type="transmembrane region" description="Helical" evidence="8">
    <location>
        <begin position="185"/>
        <end position="204"/>
    </location>
</feature>
<evidence type="ECO:0000256" key="5">
    <source>
        <dbReference type="ARBA" id="ARBA00022692"/>
    </source>
</evidence>
<dbReference type="GO" id="GO:0055085">
    <property type="term" value="P:transmembrane transport"/>
    <property type="evidence" value="ECO:0007669"/>
    <property type="project" value="InterPro"/>
</dbReference>
<dbReference type="EMBL" id="AM421808">
    <property type="protein sequence ID" value="CAM09871.1"/>
    <property type="molecule type" value="Genomic_DNA"/>
</dbReference>
<feature type="transmembrane region" description="Helical" evidence="8">
    <location>
        <begin position="224"/>
        <end position="245"/>
    </location>
</feature>
<sequence length="511" mass="56573">MPIKNTMSPKKIPIWLTGLILLIALPLTLPFLYVAMRSWQVGINRAVELLFRPRMWDLLSNTLTMMAGVTLISIVLGIACALLFQRYRFFGKTFFQTAITLPLCIPAFVSCFTWISLTFRVEGFWGTVMIMSLSSFPLAYLPVEAALKRISLSYEEVSLSLGKSRLQTFFSAILPQLKPAIGSSVLLIALHMLVEFGAVSILNYPTFTTAIFQEYEMSYNNNTAALLSAVLMAVCGIVVFGESIFRGKAKIYHSGKGVARPYPVKTLKLPGQIGAIVFLSSLLTLGIIIPFGVLIHWMMVGTSGTFALVSVFDAFIRSLSVSALGAILTILCALPLVWASVRYRNFLTVWIDRLPFLLHAVPGLVIALSLVYFSINYTPAVYQTFIVVILAYFMLYLPMAQTTLRTSLEQLPKGMEQVGATLGRGHFFIFRTLVLPSILPGITAAFALVFLKLMKELTATLLLTTDDVHTLSTAVWEYTSDAQYAAATPYALMLVLFSGIPVFLLKKYAFK</sequence>
<gene>
    <name evidence="10" type="primary">fbpB</name>
    <name evidence="10" type="ordered locus">NMC0577</name>
</gene>
<dbReference type="Proteomes" id="UP000002286">
    <property type="component" value="Chromosome"/>
</dbReference>
<dbReference type="InterPro" id="IPR000515">
    <property type="entry name" value="MetI-like"/>
</dbReference>
<evidence type="ECO:0000313" key="11">
    <source>
        <dbReference type="Proteomes" id="UP000002286"/>
    </source>
</evidence>
<dbReference type="Pfam" id="PF00528">
    <property type="entry name" value="BPD_transp_1"/>
    <property type="match status" value="2"/>
</dbReference>